<sequence>MEKLIKTSLHELILKKNFTEVYRHLWDTYYPTLLSFAESHLKSTELAEEVVSDILFQIWNKKEDIGKIEHMRIYLFTSVRNRCYRELSKRKKEQDVLRFTEEPIEALSTEVAIDPESTMLTGELAKIIAEVVENLPPRCQLIYKLIREQGYRNKDVAVQLGISINTIDVQLAIAVKKISFAISLYGQ</sequence>
<dbReference type="PANTHER" id="PTHR43133:SF46">
    <property type="entry name" value="RNA POLYMERASE SIGMA-70 FACTOR ECF SUBFAMILY"/>
    <property type="match status" value="1"/>
</dbReference>
<feature type="domain" description="RNA polymerase sigma factor 70 region 4 type 2" evidence="6">
    <location>
        <begin position="127"/>
        <end position="178"/>
    </location>
</feature>
<comment type="caution">
    <text evidence="7">The sequence shown here is derived from an EMBL/GenBank/DDBJ whole genome shotgun (WGS) entry which is preliminary data.</text>
</comment>
<protein>
    <submittedName>
        <fullName evidence="7">RNA polymerase sigma-70 factor</fullName>
    </submittedName>
</protein>
<dbReference type="InterPro" id="IPR014327">
    <property type="entry name" value="RNA_pol_sigma70_bacteroid"/>
</dbReference>
<dbReference type="RefSeq" id="WP_160904801.1">
    <property type="nucleotide sequence ID" value="NZ_WVHS01000001.1"/>
</dbReference>
<keyword evidence="2" id="KW-0805">Transcription regulation</keyword>
<comment type="similarity">
    <text evidence="1">Belongs to the sigma-70 factor family. ECF subfamily.</text>
</comment>
<dbReference type="NCBIfam" id="TIGR02937">
    <property type="entry name" value="sigma70-ECF"/>
    <property type="match status" value="1"/>
</dbReference>
<dbReference type="Gene3D" id="1.10.10.10">
    <property type="entry name" value="Winged helix-like DNA-binding domain superfamily/Winged helix DNA-binding domain"/>
    <property type="match status" value="1"/>
</dbReference>
<keyword evidence="8" id="KW-1185">Reference proteome</keyword>
<dbReference type="Pfam" id="PF04542">
    <property type="entry name" value="Sigma70_r2"/>
    <property type="match status" value="1"/>
</dbReference>
<accession>A0A7K1XRZ8</accession>
<dbReference type="SUPFAM" id="SSF88946">
    <property type="entry name" value="Sigma2 domain of RNA polymerase sigma factors"/>
    <property type="match status" value="1"/>
</dbReference>
<evidence type="ECO:0000256" key="1">
    <source>
        <dbReference type="ARBA" id="ARBA00010641"/>
    </source>
</evidence>
<dbReference type="InterPro" id="IPR013324">
    <property type="entry name" value="RNA_pol_sigma_r3/r4-like"/>
</dbReference>
<proteinExistence type="inferred from homology"/>
<evidence type="ECO:0000313" key="7">
    <source>
        <dbReference type="EMBL" id="MXV13771.1"/>
    </source>
</evidence>
<evidence type="ECO:0000259" key="6">
    <source>
        <dbReference type="Pfam" id="PF08281"/>
    </source>
</evidence>
<organism evidence="7 8">
    <name type="scientific">Hufsiella ginkgonis</name>
    <dbReference type="NCBI Taxonomy" id="2695274"/>
    <lineage>
        <taxon>Bacteria</taxon>
        <taxon>Pseudomonadati</taxon>
        <taxon>Bacteroidota</taxon>
        <taxon>Sphingobacteriia</taxon>
        <taxon>Sphingobacteriales</taxon>
        <taxon>Sphingobacteriaceae</taxon>
        <taxon>Hufsiella</taxon>
    </lineage>
</organism>
<dbReference type="GO" id="GO:0016987">
    <property type="term" value="F:sigma factor activity"/>
    <property type="evidence" value="ECO:0007669"/>
    <property type="project" value="UniProtKB-KW"/>
</dbReference>
<evidence type="ECO:0000313" key="8">
    <source>
        <dbReference type="Proteomes" id="UP000451233"/>
    </source>
</evidence>
<dbReference type="AlphaFoldDB" id="A0A7K1XRZ8"/>
<dbReference type="InterPro" id="IPR013325">
    <property type="entry name" value="RNA_pol_sigma_r2"/>
</dbReference>
<dbReference type="Gene3D" id="1.10.1740.10">
    <property type="match status" value="1"/>
</dbReference>
<dbReference type="GO" id="GO:0006352">
    <property type="term" value="P:DNA-templated transcription initiation"/>
    <property type="evidence" value="ECO:0007669"/>
    <property type="project" value="InterPro"/>
</dbReference>
<dbReference type="InterPro" id="IPR014284">
    <property type="entry name" value="RNA_pol_sigma-70_dom"/>
</dbReference>
<dbReference type="InterPro" id="IPR039425">
    <property type="entry name" value="RNA_pol_sigma-70-like"/>
</dbReference>
<dbReference type="GO" id="GO:0003677">
    <property type="term" value="F:DNA binding"/>
    <property type="evidence" value="ECO:0007669"/>
    <property type="project" value="InterPro"/>
</dbReference>
<dbReference type="InterPro" id="IPR036388">
    <property type="entry name" value="WH-like_DNA-bd_sf"/>
</dbReference>
<keyword evidence="3" id="KW-0731">Sigma factor</keyword>
<evidence type="ECO:0000256" key="3">
    <source>
        <dbReference type="ARBA" id="ARBA00023082"/>
    </source>
</evidence>
<feature type="domain" description="RNA polymerase sigma-70 region 2" evidence="5">
    <location>
        <begin position="25"/>
        <end position="92"/>
    </location>
</feature>
<name>A0A7K1XRZ8_9SPHI</name>
<evidence type="ECO:0000256" key="2">
    <source>
        <dbReference type="ARBA" id="ARBA00023015"/>
    </source>
</evidence>
<dbReference type="NCBIfam" id="TIGR02985">
    <property type="entry name" value="Sig70_bacteroi1"/>
    <property type="match status" value="1"/>
</dbReference>
<dbReference type="Pfam" id="PF08281">
    <property type="entry name" value="Sigma70_r4_2"/>
    <property type="match status" value="1"/>
</dbReference>
<dbReference type="InterPro" id="IPR007627">
    <property type="entry name" value="RNA_pol_sigma70_r2"/>
</dbReference>
<dbReference type="Proteomes" id="UP000451233">
    <property type="component" value="Unassembled WGS sequence"/>
</dbReference>
<dbReference type="PANTHER" id="PTHR43133">
    <property type="entry name" value="RNA POLYMERASE ECF-TYPE SIGMA FACTO"/>
    <property type="match status" value="1"/>
</dbReference>
<dbReference type="EMBL" id="WVHS01000001">
    <property type="protein sequence ID" value="MXV13771.1"/>
    <property type="molecule type" value="Genomic_DNA"/>
</dbReference>
<dbReference type="InterPro" id="IPR013249">
    <property type="entry name" value="RNA_pol_sigma70_r4_t2"/>
</dbReference>
<dbReference type="SUPFAM" id="SSF88659">
    <property type="entry name" value="Sigma3 and sigma4 domains of RNA polymerase sigma factors"/>
    <property type="match status" value="1"/>
</dbReference>
<evidence type="ECO:0000259" key="5">
    <source>
        <dbReference type="Pfam" id="PF04542"/>
    </source>
</evidence>
<evidence type="ECO:0000256" key="4">
    <source>
        <dbReference type="ARBA" id="ARBA00023163"/>
    </source>
</evidence>
<gene>
    <name evidence="7" type="ORF">GS398_00515</name>
</gene>
<reference evidence="7 8" key="1">
    <citation type="submission" date="2019-11" db="EMBL/GenBank/DDBJ databases">
        <title>Pedobacter sp. HMF7056 Genome sequencing and assembly.</title>
        <authorList>
            <person name="Kang H."/>
            <person name="Kim H."/>
            <person name="Joh K."/>
        </authorList>
    </citation>
    <scope>NUCLEOTIDE SEQUENCE [LARGE SCALE GENOMIC DNA]</scope>
    <source>
        <strain evidence="7 8">HMF7056</strain>
    </source>
</reference>
<keyword evidence="4" id="KW-0804">Transcription</keyword>